<dbReference type="GO" id="GO:0003677">
    <property type="term" value="F:DNA binding"/>
    <property type="evidence" value="ECO:0007669"/>
    <property type="project" value="UniProtKB-UniRule"/>
</dbReference>
<protein>
    <recommendedName>
        <fullName evidence="6">Probable transcriptional regulatory protein UT42_C0048G0008</fullName>
    </recommendedName>
</protein>
<evidence type="ECO:0000259" key="7">
    <source>
        <dbReference type="Pfam" id="PF01709"/>
    </source>
</evidence>
<dbReference type="NCBIfam" id="TIGR01033">
    <property type="entry name" value="YebC/PmpR family DNA-binding transcriptional regulator"/>
    <property type="match status" value="1"/>
</dbReference>
<dbReference type="FunFam" id="1.10.10.200:FF:000002">
    <property type="entry name" value="Probable transcriptional regulatory protein CLM62_37755"/>
    <property type="match status" value="1"/>
</dbReference>
<comment type="caution">
    <text evidence="9">The sequence shown here is derived from an EMBL/GenBank/DDBJ whole genome shotgun (WGS) entry which is preliminary data.</text>
</comment>
<evidence type="ECO:0000256" key="1">
    <source>
        <dbReference type="ARBA" id="ARBA00008724"/>
    </source>
</evidence>
<dbReference type="PATRIC" id="fig|1618634.3.peg.529"/>
<dbReference type="InterPro" id="IPR048300">
    <property type="entry name" value="TACO1_YebC-like_2nd/3rd_dom"/>
</dbReference>
<evidence type="ECO:0000259" key="8">
    <source>
        <dbReference type="Pfam" id="PF20772"/>
    </source>
</evidence>
<reference evidence="9 10" key="1">
    <citation type="journal article" date="2015" name="Nature">
        <title>rRNA introns, odd ribosomes, and small enigmatic genomes across a large radiation of phyla.</title>
        <authorList>
            <person name="Brown C.T."/>
            <person name="Hug L.A."/>
            <person name="Thomas B.C."/>
            <person name="Sharon I."/>
            <person name="Castelle C.J."/>
            <person name="Singh A."/>
            <person name="Wilkins M.J."/>
            <person name="Williams K.H."/>
            <person name="Banfield J.F."/>
        </authorList>
    </citation>
    <scope>NUCLEOTIDE SEQUENCE [LARGE SCALE GENOMIC DNA]</scope>
</reference>
<accession>A0A0G0NAY4</accession>
<dbReference type="Proteomes" id="UP000034048">
    <property type="component" value="Unassembled WGS sequence"/>
</dbReference>
<sequence length="237" mass="25999">MSGHSKWATTKRAKAVVDAKRGAIFTKLSNLISIAARTGGDPTANFSLRMAVDRARDANMPKDNIERAIKKGTGELGGGQIEELIYEAVGPGNSQLVIKCLTDNRNRAASNIRHLLGKHNASMGATLWNFGQQGIIMIATAELDKVNWEDLELELIDRDVLNIDQAIEGVTIYTTMVDLQKIQQFLQSKGLVVESADIEHVAKDKVSLSSNDQEKMDKLLEALDDEEDVVGYYTNVA</sequence>
<dbReference type="GO" id="GO:0005829">
    <property type="term" value="C:cytosol"/>
    <property type="evidence" value="ECO:0007669"/>
    <property type="project" value="TreeGrafter"/>
</dbReference>
<dbReference type="InterPro" id="IPR002876">
    <property type="entry name" value="Transcrip_reg_TACO1-like"/>
</dbReference>
<dbReference type="Pfam" id="PF20772">
    <property type="entry name" value="TACO1_YebC_N"/>
    <property type="match status" value="1"/>
</dbReference>
<dbReference type="HAMAP" id="MF_00693">
    <property type="entry name" value="Transcrip_reg_TACO1"/>
    <property type="match status" value="1"/>
</dbReference>
<keyword evidence="2 6" id="KW-0963">Cytoplasm</keyword>
<comment type="similarity">
    <text evidence="1 6">Belongs to the TACO1 family.</text>
</comment>
<comment type="subcellular location">
    <subcellularLocation>
        <location evidence="6">Cytoplasm</location>
    </subcellularLocation>
</comment>
<keyword evidence="5 6" id="KW-0804">Transcription</keyword>
<keyword evidence="3 6" id="KW-0805">Transcription regulation</keyword>
<dbReference type="InterPro" id="IPR029072">
    <property type="entry name" value="YebC-like"/>
</dbReference>
<dbReference type="InterPro" id="IPR017856">
    <property type="entry name" value="Integrase-like_N"/>
</dbReference>
<evidence type="ECO:0000313" key="10">
    <source>
        <dbReference type="Proteomes" id="UP000034048"/>
    </source>
</evidence>
<dbReference type="EMBL" id="LBWS01000048">
    <property type="protein sequence ID" value="KKR13314.1"/>
    <property type="molecule type" value="Genomic_DNA"/>
</dbReference>
<dbReference type="InterPro" id="IPR026564">
    <property type="entry name" value="Transcrip_reg_TACO1-like_dom3"/>
</dbReference>
<evidence type="ECO:0000256" key="6">
    <source>
        <dbReference type="HAMAP-Rule" id="MF_00693"/>
    </source>
</evidence>
<gene>
    <name evidence="9" type="ORF">UT42_C0048G0008</name>
</gene>
<evidence type="ECO:0000256" key="3">
    <source>
        <dbReference type="ARBA" id="ARBA00023015"/>
    </source>
</evidence>
<dbReference type="InterPro" id="IPR049083">
    <property type="entry name" value="TACO1_YebC_N"/>
</dbReference>
<dbReference type="PANTHER" id="PTHR12532">
    <property type="entry name" value="TRANSLATIONAL ACTIVATOR OF CYTOCHROME C OXIDASE 1"/>
    <property type="match status" value="1"/>
</dbReference>
<evidence type="ECO:0000313" key="9">
    <source>
        <dbReference type="EMBL" id="KKR13314.1"/>
    </source>
</evidence>
<dbReference type="PANTHER" id="PTHR12532:SF6">
    <property type="entry name" value="TRANSCRIPTIONAL REGULATORY PROTEIN YEBC-RELATED"/>
    <property type="match status" value="1"/>
</dbReference>
<dbReference type="NCBIfam" id="NF009044">
    <property type="entry name" value="PRK12378.1"/>
    <property type="match status" value="1"/>
</dbReference>
<dbReference type="GO" id="GO:0006355">
    <property type="term" value="P:regulation of DNA-templated transcription"/>
    <property type="evidence" value="ECO:0007669"/>
    <property type="project" value="UniProtKB-UniRule"/>
</dbReference>
<evidence type="ECO:0000256" key="2">
    <source>
        <dbReference type="ARBA" id="ARBA00022490"/>
    </source>
</evidence>
<feature type="domain" description="TACO1/YebC-like N-terminal" evidence="8">
    <location>
        <begin position="5"/>
        <end position="75"/>
    </location>
</feature>
<organism evidence="9 10">
    <name type="scientific">Candidatus Falkowbacteria bacterium GW2011_GWA2_39_24</name>
    <dbReference type="NCBI Taxonomy" id="1618634"/>
    <lineage>
        <taxon>Bacteria</taxon>
        <taxon>Candidatus Falkowiibacteriota</taxon>
    </lineage>
</organism>
<proteinExistence type="inferred from homology"/>
<feature type="domain" description="TACO1/YebC-like second and third" evidence="7">
    <location>
        <begin position="82"/>
        <end position="236"/>
    </location>
</feature>
<dbReference type="Gene3D" id="1.10.10.200">
    <property type="match status" value="1"/>
</dbReference>
<dbReference type="Gene3D" id="3.30.70.980">
    <property type="match status" value="2"/>
</dbReference>
<dbReference type="AlphaFoldDB" id="A0A0G0NAY4"/>
<evidence type="ECO:0000256" key="4">
    <source>
        <dbReference type="ARBA" id="ARBA00023125"/>
    </source>
</evidence>
<name>A0A0G0NAY4_9BACT</name>
<dbReference type="SUPFAM" id="SSF75625">
    <property type="entry name" value="YebC-like"/>
    <property type="match status" value="1"/>
</dbReference>
<dbReference type="Pfam" id="PF01709">
    <property type="entry name" value="Transcrip_reg"/>
    <property type="match status" value="1"/>
</dbReference>
<keyword evidence="4 6" id="KW-0238">DNA-binding</keyword>
<evidence type="ECO:0000256" key="5">
    <source>
        <dbReference type="ARBA" id="ARBA00023163"/>
    </source>
</evidence>